<feature type="transmembrane region" description="Helical" evidence="1">
    <location>
        <begin position="6"/>
        <end position="25"/>
    </location>
</feature>
<accession>A0ABQ0LIX0</accession>
<gene>
    <name evidence="2" type="ORF">MCHLO_08234</name>
</gene>
<keyword evidence="1" id="KW-1133">Transmembrane helix</keyword>
<evidence type="ECO:0000313" key="2">
    <source>
        <dbReference type="EMBL" id="GAT51059.1"/>
    </source>
</evidence>
<dbReference type="Proteomes" id="UP000815677">
    <property type="component" value="Unassembled WGS sequence"/>
</dbReference>
<keyword evidence="1" id="KW-0812">Transmembrane</keyword>
<feature type="transmembrane region" description="Helical" evidence="1">
    <location>
        <begin position="71"/>
        <end position="88"/>
    </location>
</feature>
<organism evidence="2 3">
    <name type="scientific">Mycena chlorophos</name>
    <name type="common">Agaric fungus</name>
    <name type="synonym">Agaricus chlorophos</name>
    <dbReference type="NCBI Taxonomy" id="658473"/>
    <lineage>
        <taxon>Eukaryota</taxon>
        <taxon>Fungi</taxon>
        <taxon>Dikarya</taxon>
        <taxon>Basidiomycota</taxon>
        <taxon>Agaricomycotina</taxon>
        <taxon>Agaricomycetes</taxon>
        <taxon>Agaricomycetidae</taxon>
        <taxon>Agaricales</taxon>
        <taxon>Marasmiineae</taxon>
        <taxon>Mycenaceae</taxon>
        <taxon>Mycena</taxon>
    </lineage>
</organism>
<protein>
    <submittedName>
        <fullName evidence="2">OPT oligopeptide transporter</fullName>
    </submittedName>
</protein>
<reference evidence="2" key="1">
    <citation type="submission" date="2014-09" db="EMBL/GenBank/DDBJ databases">
        <title>Genome sequence of the luminous mushroom Mycena chlorophos for searching fungal bioluminescence genes.</title>
        <authorList>
            <person name="Tanaka Y."/>
            <person name="Kasuga D."/>
            <person name="Oba Y."/>
            <person name="Hase S."/>
            <person name="Sato K."/>
            <person name="Oba Y."/>
            <person name="Sakakibara Y."/>
        </authorList>
    </citation>
    <scope>NUCLEOTIDE SEQUENCE</scope>
</reference>
<keyword evidence="1" id="KW-0472">Membrane</keyword>
<keyword evidence="3" id="KW-1185">Reference proteome</keyword>
<evidence type="ECO:0000313" key="3">
    <source>
        <dbReference type="Proteomes" id="UP000815677"/>
    </source>
</evidence>
<evidence type="ECO:0000256" key="1">
    <source>
        <dbReference type="SAM" id="Phobius"/>
    </source>
</evidence>
<name>A0ABQ0LIX0_MYCCL</name>
<dbReference type="EMBL" id="DF846895">
    <property type="protein sequence ID" value="GAT51059.1"/>
    <property type="molecule type" value="Genomic_DNA"/>
</dbReference>
<proteinExistence type="predicted"/>
<feature type="transmembrane region" description="Helical" evidence="1">
    <location>
        <begin position="37"/>
        <end position="59"/>
    </location>
</feature>
<sequence>MSKFYGFISNWIFTWFIIGSINHLYFKRYKYKFWKTYAYIAGAAADTGFNLNMLVLFIAFSAVKVTVAPHWVRLVLVLVAISVGVGSAS</sequence>